<feature type="compositionally biased region" description="Basic and acidic residues" evidence="2">
    <location>
        <begin position="24"/>
        <end position="42"/>
    </location>
</feature>
<dbReference type="Pfam" id="PF13821">
    <property type="entry name" value="DUF4187"/>
    <property type="match status" value="1"/>
</dbReference>
<protein>
    <recommendedName>
        <fullName evidence="3">G-patch domain-containing protein</fullName>
    </recommendedName>
</protein>
<reference evidence="4" key="1">
    <citation type="journal article" date="2019" name="G3 (Bethesda)">
        <title>Genome Assemblies of Two Rare Opportunistic Yeast Pathogens: Diutina rugosa (syn. Candida rugosa) and Trichomonascus ciferrii (syn. Candida ciferrii).</title>
        <authorList>
            <person name="Mixao V."/>
            <person name="Saus E."/>
            <person name="Hansen A.P."/>
            <person name="Lass-Florl C."/>
            <person name="Gabaldon T."/>
        </authorList>
    </citation>
    <scope>NUCLEOTIDE SEQUENCE</scope>
    <source>
        <strain evidence="4">CBS 4856</strain>
    </source>
</reference>
<dbReference type="Proteomes" id="UP000761534">
    <property type="component" value="Unassembled WGS sequence"/>
</dbReference>
<dbReference type="AlphaFoldDB" id="A0A642V7W5"/>
<evidence type="ECO:0000256" key="1">
    <source>
        <dbReference type="SAM" id="Coils"/>
    </source>
</evidence>
<evidence type="ECO:0000313" key="5">
    <source>
        <dbReference type="Proteomes" id="UP000761534"/>
    </source>
</evidence>
<evidence type="ECO:0000313" key="4">
    <source>
        <dbReference type="EMBL" id="KAA8915733.1"/>
    </source>
</evidence>
<dbReference type="InterPro" id="IPR039249">
    <property type="entry name" value="GPATCH11"/>
</dbReference>
<dbReference type="SMART" id="SM00443">
    <property type="entry name" value="G_patch"/>
    <property type="match status" value="1"/>
</dbReference>
<feature type="compositionally biased region" description="Polar residues" evidence="2">
    <location>
        <begin position="43"/>
        <end position="53"/>
    </location>
</feature>
<dbReference type="GO" id="GO:0000776">
    <property type="term" value="C:kinetochore"/>
    <property type="evidence" value="ECO:0007669"/>
    <property type="project" value="TreeGrafter"/>
</dbReference>
<dbReference type="InterPro" id="IPR000467">
    <property type="entry name" value="G_patch_dom"/>
</dbReference>
<feature type="compositionally biased region" description="Acidic residues" evidence="2">
    <location>
        <begin position="1"/>
        <end position="14"/>
    </location>
</feature>
<keyword evidence="5" id="KW-1185">Reference proteome</keyword>
<dbReference type="VEuPathDB" id="FungiDB:TRICI_002115"/>
<organism evidence="4 5">
    <name type="scientific">Trichomonascus ciferrii</name>
    <dbReference type="NCBI Taxonomy" id="44093"/>
    <lineage>
        <taxon>Eukaryota</taxon>
        <taxon>Fungi</taxon>
        <taxon>Dikarya</taxon>
        <taxon>Ascomycota</taxon>
        <taxon>Saccharomycotina</taxon>
        <taxon>Dipodascomycetes</taxon>
        <taxon>Dipodascales</taxon>
        <taxon>Trichomonascaceae</taxon>
        <taxon>Trichomonascus</taxon>
        <taxon>Trichomonascus ciferrii complex</taxon>
    </lineage>
</organism>
<dbReference type="GO" id="GO:0003676">
    <property type="term" value="F:nucleic acid binding"/>
    <property type="evidence" value="ECO:0007669"/>
    <property type="project" value="InterPro"/>
</dbReference>
<name>A0A642V7W5_9ASCO</name>
<accession>A0A642V7W5</accession>
<keyword evidence="1" id="KW-0175">Coiled coil</keyword>
<comment type="caution">
    <text evidence="4">The sequence shown here is derived from an EMBL/GenBank/DDBJ whole genome shotgun (WGS) entry which is preliminary data.</text>
</comment>
<dbReference type="EMBL" id="SWFS01000147">
    <property type="protein sequence ID" value="KAA8915733.1"/>
    <property type="molecule type" value="Genomic_DNA"/>
</dbReference>
<sequence length="262" mass="30691">MSSSEDGDEEEEDYMTMSFGEVVEEAKDVEEPAEDPEIKKTNDALSTPIDASNSKGLKLMQKMGYKHGESLGISSYGPSEPVVVELKRGREGIGYAAEQKRKRTAAQEHIEKQRKEAKSEFRQKIKEERDEKRILRLIQKAQRLCINLEYTNPDEAYDTDDLSCLNLLYRGYIRDLREKDRLSRLKKARLYSDEERYADQEETDPEDDAELYEFESQLPSDQLETILQYLRCNYYHCFWCMVTYNDKKDMDENCPGIKEEDH</sequence>
<feature type="region of interest" description="Disordered" evidence="2">
    <location>
        <begin position="1"/>
        <end position="53"/>
    </location>
</feature>
<dbReference type="InterPro" id="IPR025239">
    <property type="entry name" value="DUF4187"/>
</dbReference>
<dbReference type="Pfam" id="PF01585">
    <property type="entry name" value="G-patch"/>
    <property type="match status" value="1"/>
</dbReference>
<dbReference type="PROSITE" id="PS50174">
    <property type="entry name" value="G_PATCH"/>
    <property type="match status" value="1"/>
</dbReference>
<gene>
    <name evidence="4" type="ORF">TRICI_002115</name>
</gene>
<evidence type="ECO:0000256" key="2">
    <source>
        <dbReference type="SAM" id="MobiDB-lite"/>
    </source>
</evidence>
<dbReference type="SMART" id="SM01173">
    <property type="entry name" value="DUF4187"/>
    <property type="match status" value="1"/>
</dbReference>
<feature type="domain" description="G-patch" evidence="3">
    <location>
        <begin position="52"/>
        <end position="98"/>
    </location>
</feature>
<proteinExistence type="predicted"/>
<evidence type="ECO:0000259" key="3">
    <source>
        <dbReference type="PROSITE" id="PS50174"/>
    </source>
</evidence>
<dbReference type="PANTHER" id="PTHR21032:SF0">
    <property type="entry name" value="G PATCH DOMAIN-CONTAINING PROTEIN 11"/>
    <property type="match status" value="1"/>
</dbReference>
<feature type="coiled-coil region" evidence="1">
    <location>
        <begin position="96"/>
        <end position="127"/>
    </location>
</feature>
<dbReference type="OrthoDB" id="786951at2759"/>
<dbReference type="PANTHER" id="PTHR21032">
    <property type="entry name" value="G PATCH DOMAIN-CONTAINING PROTEIN 11"/>
    <property type="match status" value="1"/>
</dbReference>